<comment type="caution">
    <text evidence="2">The sequence shown here is derived from an EMBL/GenBank/DDBJ whole genome shotgun (WGS) entry which is preliminary data.</text>
</comment>
<name>A0A7Y9C543_9FLAO</name>
<dbReference type="AlphaFoldDB" id="A0A7Y9C543"/>
<dbReference type="RefSeq" id="WP_176004809.1">
    <property type="nucleotide sequence ID" value="NZ_JABWMI010000005.1"/>
</dbReference>
<feature type="chain" id="PRO_5031554262" evidence="1">
    <location>
        <begin position="22"/>
        <end position="162"/>
    </location>
</feature>
<keyword evidence="1" id="KW-0732">Signal</keyword>
<evidence type="ECO:0000313" key="2">
    <source>
        <dbReference type="EMBL" id="NYA69994.1"/>
    </source>
</evidence>
<gene>
    <name evidence="2" type="ORF">HZF10_03605</name>
</gene>
<keyword evidence="3" id="KW-1185">Reference proteome</keyword>
<sequence>MKKLFSLLLIVFCLISCTSDSEGFDVENYDGPLKINGHLFQLGADPEDAETFYDAESGQRMFRFSNGLYSASKEAFTIWIPAASEAVDVSGNYTFNTNGNSESWFTTDYTGHSIFFGTLSIQDQQNGTYRIQYHNVRINDGDINHTIYKIAGYVETTFSPAQ</sequence>
<reference evidence="2 3" key="1">
    <citation type="submission" date="2020-07" db="EMBL/GenBank/DDBJ databases">
        <authorList>
            <person name="Sun Q."/>
        </authorList>
    </citation>
    <scope>NUCLEOTIDE SEQUENCE [LARGE SCALE GENOMIC DNA]</scope>
    <source>
        <strain evidence="2 3">MAH-1</strain>
    </source>
</reference>
<accession>A0A7Y9C543</accession>
<organism evidence="2 3">
    <name type="scientific">Flavobacterium agri</name>
    <dbReference type="NCBI Taxonomy" id="2743471"/>
    <lineage>
        <taxon>Bacteria</taxon>
        <taxon>Pseudomonadati</taxon>
        <taxon>Bacteroidota</taxon>
        <taxon>Flavobacteriia</taxon>
        <taxon>Flavobacteriales</taxon>
        <taxon>Flavobacteriaceae</taxon>
        <taxon>Flavobacterium</taxon>
    </lineage>
</organism>
<feature type="signal peptide" evidence="1">
    <location>
        <begin position="1"/>
        <end position="21"/>
    </location>
</feature>
<evidence type="ECO:0000256" key="1">
    <source>
        <dbReference type="SAM" id="SignalP"/>
    </source>
</evidence>
<evidence type="ECO:0000313" key="3">
    <source>
        <dbReference type="Proteomes" id="UP000535020"/>
    </source>
</evidence>
<proteinExistence type="predicted"/>
<dbReference type="EMBL" id="JACBJI010000001">
    <property type="protein sequence ID" value="NYA69994.1"/>
    <property type="molecule type" value="Genomic_DNA"/>
</dbReference>
<dbReference type="Proteomes" id="UP000535020">
    <property type="component" value="Unassembled WGS sequence"/>
</dbReference>
<protein>
    <submittedName>
        <fullName evidence="2">Uncharacterized protein</fullName>
    </submittedName>
</protein>